<dbReference type="Gene3D" id="2.40.10.120">
    <property type="match status" value="1"/>
</dbReference>
<feature type="binding site" evidence="15">
    <location>
        <position position="152"/>
    </location>
    <ligand>
        <name>substrate</name>
    </ligand>
</feature>
<feature type="active site" description="Charge relay system" evidence="14">
    <location>
        <position position="152"/>
    </location>
</feature>
<dbReference type="SUPFAM" id="SSF50156">
    <property type="entry name" value="PDZ domain-like"/>
    <property type="match status" value="2"/>
</dbReference>
<dbReference type="PROSITE" id="PS50106">
    <property type="entry name" value="PDZ"/>
    <property type="match status" value="1"/>
</dbReference>
<feature type="active site" description="Charge relay system" evidence="14">
    <location>
        <position position="122"/>
    </location>
</feature>
<dbReference type="InterPro" id="IPR001478">
    <property type="entry name" value="PDZ"/>
</dbReference>
<comment type="similarity">
    <text evidence="3">Belongs to the peptidase S1C family.</text>
</comment>
<evidence type="ECO:0000256" key="8">
    <source>
        <dbReference type="ARBA" id="ARBA00022737"/>
    </source>
</evidence>
<reference evidence="19 20" key="1">
    <citation type="submission" date="2018-05" db="EMBL/GenBank/DDBJ databases">
        <title>The draft genome of strain NS-104.</title>
        <authorList>
            <person name="Hang P."/>
            <person name="Jiang J."/>
        </authorList>
    </citation>
    <scope>NUCLEOTIDE SEQUENCE [LARGE SCALE GENOMIC DNA]</scope>
    <source>
        <strain evidence="19 20">NS-104</strain>
    </source>
</reference>
<keyword evidence="11" id="KW-0720">Serine protease</keyword>
<comment type="caution">
    <text evidence="19">The sequence shown here is derived from an EMBL/GenBank/DDBJ whole genome shotgun (WGS) entry which is preliminary data.</text>
</comment>
<feature type="active site" description="Charge relay system" evidence="14">
    <location>
        <position position="226"/>
    </location>
</feature>
<keyword evidence="8" id="KW-0677">Repeat</keyword>
<evidence type="ECO:0000256" key="1">
    <source>
        <dbReference type="ARBA" id="ARBA00001772"/>
    </source>
</evidence>
<dbReference type="SUPFAM" id="SSF50494">
    <property type="entry name" value="Trypsin-like serine proteases"/>
    <property type="match status" value="1"/>
</dbReference>
<feature type="signal peptide" evidence="17">
    <location>
        <begin position="1"/>
        <end position="25"/>
    </location>
</feature>
<evidence type="ECO:0000256" key="5">
    <source>
        <dbReference type="ARBA" id="ARBA00013958"/>
    </source>
</evidence>
<dbReference type="AlphaFoldDB" id="A0A2U2DMA3"/>
<keyword evidence="7 17" id="KW-0732">Signal</keyword>
<gene>
    <name evidence="19" type="ORF">DEM27_20085</name>
</gene>
<protein>
    <recommendedName>
        <fullName evidence="5">Probable periplasmic serine endoprotease DegP-like</fullName>
        <ecNumber evidence="4">3.4.21.107</ecNumber>
    </recommendedName>
    <alternativeName>
        <fullName evidence="13">Protease Do</fullName>
    </alternativeName>
</protein>
<dbReference type="EC" id="3.4.21.107" evidence="4"/>
<dbReference type="Proteomes" id="UP000245252">
    <property type="component" value="Unassembled WGS sequence"/>
</dbReference>
<dbReference type="OrthoDB" id="9758917at2"/>
<keyword evidence="12" id="KW-0346">Stress response</keyword>
<evidence type="ECO:0000256" key="13">
    <source>
        <dbReference type="ARBA" id="ARBA00032850"/>
    </source>
</evidence>
<dbReference type="PANTHER" id="PTHR43343:SF3">
    <property type="entry name" value="PROTEASE DO-LIKE 8, CHLOROPLASTIC"/>
    <property type="match status" value="1"/>
</dbReference>
<evidence type="ECO:0000313" key="19">
    <source>
        <dbReference type="EMBL" id="PWE54411.1"/>
    </source>
</evidence>
<evidence type="ECO:0000256" key="15">
    <source>
        <dbReference type="PIRSR" id="PIRSR611782-2"/>
    </source>
</evidence>
<dbReference type="Pfam" id="PF13365">
    <property type="entry name" value="Trypsin_2"/>
    <property type="match status" value="1"/>
</dbReference>
<dbReference type="Pfam" id="PF13180">
    <property type="entry name" value="PDZ_2"/>
    <property type="match status" value="1"/>
</dbReference>
<keyword evidence="20" id="KW-1185">Reference proteome</keyword>
<comment type="catalytic activity">
    <reaction evidence="1">
        <text>Acts on substrates that are at least partially unfolded. The cleavage site P1 residue is normally between a pair of hydrophobic residues, such as Val-|-Val.</text>
        <dbReference type="EC" id="3.4.21.107"/>
    </reaction>
</comment>
<dbReference type="InterPro" id="IPR051201">
    <property type="entry name" value="Chloro_Bact_Ser_Proteases"/>
</dbReference>
<keyword evidence="9" id="KW-0574">Periplasm</keyword>
<sequence>MALTIRSSLKRSLAMLATASLIAGAVVPGVQAQGMAPGTGPASVADLAEGLLDAVVNIATSQNVKEKDESGPLPQIPEGSPFQEFFNDFFKGDNDGSGSHKVNSLGSGFVIDPAGFIVTNNHVIEGADDIEVVFPNGSKLKAKLIGTDPKTDLSVLKVEPKAPLKAVKFGDSKVMRIGDWVMAIGNPFGLGGSVTVGIISARGRNINAGPYDNFIQTDAAINKGNSGGPLFNMKGEVIGINTAIISPSGGSIGIGFAVPTELAENVVKQLIEFGETRRGWLGVRIQPVTDDIAESLGLDRARGALVAGIVKGGPVENGPIKTGDVILTFDGKSVAEVRDLPRVVAESPVGKAVDVIILRDGKEETVKVTLGRLEDSVDTAAAQTDPVIVPEGEEEAVPDTGDNEQATPDTPQQDGDVTPATALGMTLGALDAEGRKSFGISEGVEGVLITEVADGSVAAQKGVKKGEVIVEVAQSFMETPAAVAQKLAQLKNEGRRNAHLMIAGASGDLRFVALPLE</sequence>
<dbReference type="EMBL" id="QFBC01000010">
    <property type="protein sequence ID" value="PWE54411.1"/>
    <property type="molecule type" value="Genomic_DNA"/>
</dbReference>
<dbReference type="Gene3D" id="2.30.42.10">
    <property type="match status" value="2"/>
</dbReference>
<evidence type="ECO:0000256" key="10">
    <source>
        <dbReference type="ARBA" id="ARBA00022801"/>
    </source>
</evidence>
<dbReference type="RefSeq" id="WP_109460041.1">
    <property type="nucleotide sequence ID" value="NZ_QFBC01000010.1"/>
</dbReference>
<evidence type="ECO:0000256" key="12">
    <source>
        <dbReference type="ARBA" id="ARBA00023016"/>
    </source>
</evidence>
<evidence type="ECO:0000256" key="9">
    <source>
        <dbReference type="ARBA" id="ARBA00022764"/>
    </source>
</evidence>
<dbReference type="InterPro" id="IPR036034">
    <property type="entry name" value="PDZ_sf"/>
</dbReference>
<evidence type="ECO:0000256" key="7">
    <source>
        <dbReference type="ARBA" id="ARBA00022729"/>
    </source>
</evidence>
<feature type="binding site" evidence="15">
    <location>
        <position position="122"/>
    </location>
    <ligand>
        <name>substrate</name>
    </ligand>
</feature>
<proteinExistence type="inferred from homology"/>
<feature type="chain" id="PRO_5039142591" description="Probable periplasmic serine endoprotease DegP-like" evidence="17">
    <location>
        <begin position="26"/>
        <end position="517"/>
    </location>
</feature>
<dbReference type="SMART" id="SM00228">
    <property type="entry name" value="PDZ"/>
    <property type="match status" value="2"/>
</dbReference>
<evidence type="ECO:0000256" key="6">
    <source>
        <dbReference type="ARBA" id="ARBA00022670"/>
    </source>
</evidence>
<evidence type="ECO:0000256" key="3">
    <source>
        <dbReference type="ARBA" id="ARBA00010541"/>
    </source>
</evidence>
<evidence type="ECO:0000256" key="4">
    <source>
        <dbReference type="ARBA" id="ARBA00013035"/>
    </source>
</evidence>
<accession>A0A2U2DMA3</accession>
<dbReference type="GO" id="GO:0004252">
    <property type="term" value="F:serine-type endopeptidase activity"/>
    <property type="evidence" value="ECO:0007669"/>
    <property type="project" value="InterPro"/>
</dbReference>
<dbReference type="NCBIfam" id="TIGR02037">
    <property type="entry name" value="degP_htrA_DO"/>
    <property type="match status" value="1"/>
</dbReference>
<comment type="subcellular location">
    <subcellularLocation>
        <location evidence="2">Periplasm</location>
    </subcellularLocation>
</comment>
<dbReference type="CDD" id="cd10839">
    <property type="entry name" value="cpPDZ1_DegP-like"/>
    <property type="match status" value="1"/>
</dbReference>
<organism evidence="19 20">
    <name type="scientific">Metarhizobium album</name>
    <dbReference type="NCBI Taxonomy" id="2182425"/>
    <lineage>
        <taxon>Bacteria</taxon>
        <taxon>Pseudomonadati</taxon>
        <taxon>Pseudomonadota</taxon>
        <taxon>Alphaproteobacteria</taxon>
        <taxon>Hyphomicrobiales</taxon>
        <taxon>Rhizobiaceae</taxon>
        <taxon>Metarhizobium</taxon>
    </lineage>
</organism>
<evidence type="ECO:0000259" key="18">
    <source>
        <dbReference type="PROSITE" id="PS50106"/>
    </source>
</evidence>
<feature type="compositionally biased region" description="Polar residues" evidence="16">
    <location>
        <begin position="403"/>
        <end position="415"/>
    </location>
</feature>
<feature type="region of interest" description="Disordered" evidence="16">
    <location>
        <begin position="389"/>
        <end position="416"/>
    </location>
</feature>
<evidence type="ECO:0000256" key="2">
    <source>
        <dbReference type="ARBA" id="ARBA00004418"/>
    </source>
</evidence>
<name>A0A2U2DMA3_9HYPH</name>
<dbReference type="InterPro" id="IPR011782">
    <property type="entry name" value="Pept_S1C_Do"/>
</dbReference>
<evidence type="ECO:0000256" key="17">
    <source>
        <dbReference type="SAM" id="SignalP"/>
    </source>
</evidence>
<dbReference type="InterPro" id="IPR001940">
    <property type="entry name" value="Peptidase_S1C"/>
</dbReference>
<dbReference type="PANTHER" id="PTHR43343">
    <property type="entry name" value="PEPTIDASE S12"/>
    <property type="match status" value="1"/>
</dbReference>
<feature type="domain" description="PDZ" evidence="18">
    <location>
        <begin position="270"/>
        <end position="361"/>
    </location>
</feature>
<dbReference type="GO" id="GO:0042597">
    <property type="term" value="C:periplasmic space"/>
    <property type="evidence" value="ECO:0007669"/>
    <property type="project" value="UniProtKB-SubCell"/>
</dbReference>
<evidence type="ECO:0000256" key="14">
    <source>
        <dbReference type="PIRSR" id="PIRSR611782-1"/>
    </source>
</evidence>
<dbReference type="FunFam" id="2.40.10.120:FF:000007">
    <property type="entry name" value="Periplasmic serine endoprotease DegP-like"/>
    <property type="match status" value="1"/>
</dbReference>
<dbReference type="GO" id="GO:0006508">
    <property type="term" value="P:proteolysis"/>
    <property type="evidence" value="ECO:0007669"/>
    <property type="project" value="UniProtKB-KW"/>
</dbReference>
<feature type="binding site" evidence="15">
    <location>
        <begin position="224"/>
        <end position="226"/>
    </location>
    <ligand>
        <name>substrate</name>
    </ligand>
</feature>
<dbReference type="PRINTS" id="PR00834">
    <property type="entry name" value="PROTEASES2C"/>
</dbReference>
<evidence type="ECO:0000256" key="16">
    <source>
        <dbReference type="SAM" id="MobiDB-lite"/>
    </source>
</evidence>
<evidence type="ECO:0000256" key="11">
    <source>
        <dbReference type="ARBA" id="ARBA00022825"/>
    </source>
</evidence>
<dbReference type="InterPro" id="IPR009003">
    <property type="entry name" value="Peptidase_S1_PA"/>
</dbReference>
<keyword evidence="6 19" id="KW-0645">Protease</keyword>
<evidence type="ECO:0000313" key="20">
    <source>
        <dbReference type="Proteomes" id="UP000245252"/>
    </source>
</evidence>
<keyword evidence="10" id="KW-0378">Hydrolase</keyword>